<comment type="caution">
    <text evidence="2">The sequence shown here is derived from an EMBL/GenBank/DDBJ whole genome shotgun (WGS) entry which is preliminary data.</text>
</comment>
<reference evidence="2 3" key="1">
    <citation type="submission" date="2012-12" db="EMBL/GenBank/DDBJ databases">
        <title>Genome assembly of Fulvivirga imtechensis AK7.</title>
        <authorList>
            <person name="Nupur N."/>
            <person name="Khatri I."/>
            <person name="Kumar R."/>
            <person name="Subramanian S."/>
            <person name="Pinnaka A."/>
        </authorList>
    </citation>
    <scope>NUCLEOTIDE SEQUENCE [LARGE SCALE GENOMIC DNA]</scope>
    <source>
        <strain evidence="2 3">AK7</strain>
    </source>
</reference>
<accession>L8JLS1</accession>
<evidence type="ECO:0000256" key="1">
    <source>
        <dbReference type="SAM" id="Phobius"/>
    </source>
</evidence>
<keyword evidence="1" id="KW-0812">Transmembrane</keyword>
<keyword evidence="1" id="KW-1133">Transmembrane helix</keyword>
<evidence type="ECO:0000313" key="2">
    <source>
        <dbReference type="EMBL" id="ELR68474.1"/>
    </source>
</evidence>
<organism evidence="2 3">
    <name type="scientific">Fulvivirga imtechensis AK7</name>
    <dbReference type="NCBI Taxonomy" id="1237149"/>
    <lineage>
        <taxon>Bacteria</taxon>
        <taxon>Pseudomonadati</taxon>
        <taxon>Bacteroidota</taxon>
        <taxon>Cytophagia</taxon>
        <taxon>Cytophagales</taxon>
        <taxon>Fulvivirgaceae</taxon>
        <taxon>Fulvivirga</taxon>
    </lineage>
</organism>
<name>L8JLS1_9BACT</name>
<keyword evidence="1" id="KW-0472">Membrane</keyword>
<keyword evidence="3" id="KW-1185">Reference proteome</keyword>
<dbReference type="Proteomes" id="UP000011135">
    <property type="component" value="Unassembled WGS sequence"/>
</dbReference>
<sequence length="40" mass="4596">MTPISRPPQFYPLPVAWIVLISVLTVLNRTDRVIISDEIM</sequence>
<protein>
    <submittedName>
        <fullName evidence="2">Uncharacterized protein</fullName>
    </submittedName>
</protein>
<evidence type="ECO:0000313" key="3">
    <source>
        <dbReference type="Proteomes" id="UP000011135"/>
    </source>
</evidence>
<dbReference type="AlphaFoldDB" id="L8JLS1"/>
<gene>
    <name evidence="2" type="ORF">C900_00308</name>
</gene>
<proteinExistence type="predicted"/>
<dbReference type="EMBL" id="AMZN01000111">
    <property type="protein sequence ID" value="ELR68474.1"/>
    <property type="molecule type" value="Genomic_DNA"/>
</dbReference>
<feature type="transmembrane region" description="Helical" evidence="1">
    <location>
        <begin position="12"/>
        <end position="30"/>
    </location>
</feature>